<dbReference type="Gene3D" id="3.30.1330.60">
    <property type="entry name" value="OmpA-like domain"/>
    <property type="match status" value="1"/>
</dbReference>
<name>A0A4R1FDI7_9GAMM</name>
<dbReference type="SUPFAM" id="SSF103088">
    <property type="entry name" value="OmpA-like"/>
    <property type="match status" value="1"/>
</dbReference>
<evidence type="ECO:0000256" key="3">
    <source>
        <dbReference type="ARBA" id="ARBA00023139"/>
    </source>
</evidence>
<organism evidence="10 11">
    <name type="scientific">Cocleimonas flava</name>
    <dbReference type="NCBI Taxonomy" id="634765"/>
    <lineage>
        <taxon>Bacteria</taxon>
        <taxon>Pseudomonadati</taxon>
        <taxon>Pseudomonadota</taxon>
        <taxon>Gammaproteobacteria</taxon>
        <taxon>Thiotrichales</taxon>
        <taxon>Thiotrichaceae</taxon>
        <taxon>Cocleimonas</taxon>
    </lineage>
</organism>
<feature type="domain" description="OmpA-like" evidence="9">
    <location>
        <begin position="94"/>
        <end position="210"/>
    </location>
</feature>
<dbReference type="PROSITE" id="PS51257">
    <property type="entry name" value="PROKAR_LIPOPROTEIN"/>
    <property type="match status" value="1"/>
</dbReference>
<dbReference type="AlphaFoldDB" id="A0A4R1FDI7"/>
<gene>
    <name evidence="6" type="primary">pal</name>
    <name evidence="10" type="ORF">EV695_0771</name>
</gene>
<keyword evidence="6" id="KW-0132">Cell division</keyword>
<evidence type="ECO:0000256" key="5">
    <source>
        <dbReference type="ARBA" id="ARBA00023288"/>
    </source>
</evidence>
<evidence type="ECO:0000313" key="10">
    <source>
        <dbReference type="EMBL" id="TCJ88911.1"/>
    </source>
</evidence>
<dbReference type="GO" id="GO:0009279">
    <property type="term" value="C:cell outer membrane"/>
    <property type="evidence" value="ECO:0007669"/>
    <property type="project" value="UniProtKB-SubCell"/>
</dbReference>
<dbReference type="PRINTS" id="PR01021">
    <property type="entry name" value="OMPADOMAIN"/>
</dbReference>
<accession>A0A4R1FDI7</accession>
<dbReference type="InterPro" id="IPR050330">
    <property type="entry name" value="Bact_OuterMem_StrucFunc"/>
</dbReference>
<keyword evidence="2 6" id="KW-0472">Membrane</keyword>
<dbReference type="InterPro" id="IPR036737">
    <property type="entry name" value="OmpA-like_sf"/>
</dbReference>
<dbReference type="HAMAP" id="MF_02204">
    <property type="entry name" value="Pal"/>
    <property type="match status" value="1"/>
</dbReference>
<evidence type="ECO:0000256" key="6">
    <source>
        <dbReference type="HAMAP-Rule" id="MF_02204"/>
    </source>
</evidence>
<evidence type="ECO:0000256" key="4">
    <source>
        <dbReference type="ARBA" id="ARBA00023237"/>
    </source>
</evidence>
<dbReference type="RefSeq" id="WP_131904582.1">
    <property type="nucleotide sequence ID" value="NZ_BAAAFU010000008.1"/>
</dbReference>
<dbReference type="GO" id="GO:0051301">
    <property type="term" value="P:cell division"/>
    <property type="evidence" value="ECO:0007669"/>
    <property type="project" value="UniProtKB-UniRule"/>
</dbReference>
<dbReference type="PROSITE" id="PS51123">
    <property type="entry name" value="OMPA_2"/>
    <property type="match status" value="1"/>
</dbReference>
<keyword evidence="1 6" id="KW-0732">Signal</keyword>
<evidence type="ECO:0000259" key="9">
    <source>
        <dbReference type="PROSITE" id="PS51123"/>
    </source>
</evidence>
<sequence length="210" mass="22866">MRSIRTKLVVLPILLSALTIVGCSSQNVDKDTTADGSITSSTTTEDGTKTGTVGAGGASGVNSKDSQGDRSNFNYLPGENNGNNTNDITLAGLNNPDNLLSQRIIYFDYDKAAIRPEYMVLINTHAKLLAKYPSLKMRLEGHADERGSRAYNVALSESRAQSVKNIMGVQGALSSQIKTIGYGEEIPIVRGQSQESWQKNRRVEIKYDDY</sequence>
<keyword evidence="11" id="KW-1185">Reference proteome</keyword>
<keyword evidence="5 6" id="KW-0449">Lipoprotein</keyword>
<reference evidence="10 11" key="1">
    <citation type="submission" date="2019-03" db="EMBL/GenBank/DDBJ databases">
        <title>Genomic Encyclopedia of Type Strains, Phase IV (KMG-IV): sequencing the most valuable type-strain genomes for metagenomic binning, comparative biology and taxonomic classification.</title>
        <authorList>
            <person name="Goeker M."/>
        </authorList>
    </citation>
    <scope>NUCLEOTIDE SEQUENCE [LARGE SCALE GENOMIC DNA]</scope>
    <source>
        <strain evidence="10 11">DSM 24830</strain>
    </source>
</reference>
<dbReference type="InterPro" id="IPR006664">
    <property type="entry name" value="OMP_bac"/>
</dbReference>
<dbReference type="PANTHER" id="PTHR30329:SF21">
    <property type="entry name" value="LIPOPROTEIN YIAD-RELATED"/>
    <property type="match status" value="1"/>
</dbReference>
<dbReference type="Pfam" id="PF00691">
    <property type="entry name" value="OmpA"/>
    <property type="match status" value="1"/>
</dbReference>
<comment type="function">
    <text evidence="6">Part of the Tol-Pal system, which plays a role in outer membrane invagination during cell division and is important for maintaining outer membrane integrity.</text>
</comment>
<feature type="compositionally biased region" description="Low complexity" evidence="7">
    <location>
        <begin position="36"/>
        <end position="52"/>
    </location>
</feature>
<evidence type="ECO:0000256" key="2">
    <source>
        <dbReference type="ARBA" id="ARBA00023136"/>
    </source>
</evidence>
<evidence type="ECO:0000256" key="1">
    <source>
        <dbReference type="ARBA" id="ARBA00022729"/>
    </source>
</evidence>
<proteinExistence type="inferred from homology"/>
<feature type="region of interest" description="Disordered" evidence="7">
    <location>
        <begin position="31"/>
        <end position="80"/>
    </location>
</feature>
<feature type="chain" id="PRO_5020531115" description="Peptidoglycan-associated lipoprotein" evidence="8">
    <location>
        <begin position="26"/>
        <end position="210"/>
    </location>
</feature>
<dbReference type="InterPro" id="IPR006665">
    <property type="entry name" value="OmpA-like"/>
</dbReference>
<dbReference type="InterPro" id="IPR039001">
    <property type="entry name" value="Pal"/>
</dbReference>
<evidence type="ECO:0000256" key="7">
    <source>
        <dbReference type="SAM" id="MobiDB-lite"/>
    </source>
</evidence>
<dbReference type="PANTHER" id="PTHR30329">
    <property type="entry name" value="STATOR ELEMENT OF FLAGELLAR MOTOR COMPLEX"/>
    <property type="match status" value="1"/>
</dbReference>
<dbReference type="OrthoDB" id="9809164at2"/>
<feature type="compositionally biased region" description="Polar residues" evidence="7">
    <location>
        <begin position="69"/>
        <end position="80"/>
    </location>
</feature>
<keyword evidence="6" id="KW-0131">Cell cycle</keyword>
<protein>
    <recommendedName>
        <fullName evidence="6">Peptidoglycan-associated lipoprotein</fullName>
        <shortName evidence="6">PAL</shortName>
    </recommendedName>
</protein>
<evidence type="ECO:0000313" key="11">
    <source>
        <dbReference type="Proteomes" id="UP000294887"/>
    </source>
</evidence>
<keyword evidence="3 6" id="KW-0564">Palmitate</keyword>
<evidence type="ECO:0000256" key="8">
    <source>
        <dbReference type="SAM" id="SignalP"/>
    </source>
</evidence>
<comment type="caution">
    <text evidence="10">The sequence shown here is derived from an EMBL/GenBank/DDBJ whole genome shotgun (WGS) entry which is preliminary data.</text>
</comment>
<comment type="subunit">
    <text evidence="6">The Tol-Pal system is composed of five core proteins: the inner membrane proteins TolA, TolQ and TolR, the periplasmic protein TolB and the outer membrane protein Pal. They form a network linking the inner and outer membranes and the peptidoglycan layer.</text>
</comment>
<comment type="subcellular location">
    <subcellularLocation>
        <location evidence="6">Cell outer membrane</location>
        <topology evidence="6">Lipid-anchor</topology>
    </subcellularLocation>
</comment>
<comment type="similarity">
    <text evidence="6">Belongs to the Pal lipoprotein family.</text>
</comment>
<keyword evidence="4 6" id="KW-0998">Cell outer membrane</keyword>
<dbReference type="EMBL" id="SMFQ01000002">
    <property type="protein sequence ID" value="TCJ88911.1"/>
    <property type="molecule type" value="Genomic_DNA"/>
</dbReference>
<dbReference type="Proteomes" id="UP000294887">
    <property type="component" value="Unassembled WGS sequence"/>
</dbReference>
<feature type="signal peptide" evidence="8">
    <location>
        <begin position="1"/>
        <end position="25"/>
    </location>
</feature>
<dbReference type="CDD" id="cd07185">
    <property type="entry name" value="OmpA_C-like"/>
    <property type="match status" value="1"/>
</dbReference>